<dbReference type="Proteomes" id="UP001621714">
    <property type="component" value="Unassembled WGS sequence"/>
</dbReference>
<feature type="domain" description="CBS" evidence="3">
    <location>
        <begin position="100"/>
        <end position="158"/>
    </location>
</feature>
<dbReference type="RefSeq" id="WP_405336370.1">
    <property type="nucleotide sequence ID" value="NZ_JBANFI010000001.1"/>
</dbReference>
<accession>A0ABW8PWB6</accession>
<dbReference type="Gene3D" id="3.10.580.10">
    <property type="entry name" value="CBS-domain"/>
    <property type="match status" value="1"/>
</dbReference>
<proteinExistence type="predicted"/>
<dbReference type="EMBL" id="JBANFI010000001">
    <property type="protein sequence ID" value="MFK7159657.1"/>
    <property type="molecule type" value="Genomic_DNA"/>
</dbReference>
<dbReference type="PANTHER" id="PTHR43080">
    <property type="entry name" value="CBS DOMAIN-CONTAINING PROTEIN CBSX3, MITOCHONDRIAL"/>
    <property type="match status" value="1"/>
</dbReference>
<dbReference type="Pfam" id="PF00571">
    <property type="entry name" value="CBS"/>
    <property type="match status" value="2"/>
</dbReference>
<evidence type="ECO:0000313" key="5">
    <source>
        <dbReference type="Proteomes" id="UP001621714"/>
    </source>
</evidence>
<dbReference type="SUPFAM" id="SSF54631">
    <property type="entry name" value="CBS-domain pair"/>
    <property type="match status" value="1"/>
</dbReference>
<dbReference type="SMART" id="SM00116">
    <property type="entry name" value="CBS"/>
    <property type="match status" value="2"/>
</dbReference>
<dbReference type="InterPro" id="IPR051257">
    <property type="entry name" value="Diverse_CBS-Domain"/>
</dbReference>
<evidence type="ECO:0000313" key="4">
    <source>
        <dbReference type="EMBL" id="MFK7159657.1"/>
    </source>
</evidence>
<keyword evidence="5" id="KW-1185">Reference proteome</keyword>
<dbReference type="PROSITE" id="PS51371">
    <property type="entry name" value="CBS"/>
    <property type="match status" value="2"/>
</dbReference>
<keyword evidence="1 2" id="KW-0129">CBS domain</keyword>
<dbReference type="InterPro" id="IPR000644">
    <property type="entry name" value="CBS_dom"/>
</dbReference>
<protein>
    <submittedName>
        <fullName evidence="4">CBS domain-containing protein</fullName>
    </submittedName>
</protein>
<dbReference type="InterPro" id="IPR046342">
    <property type="entry name" value="CBS_dom_sf"/>
</dbReference>
<name>A0ABW8PWB6_9GAMM</name>
<gene>
    <name evidence="4" type="ORF">V6U78_01220</name>
</gene>
<comment type="caution">
    <text evidence="4">The sequence shown here is derived from an EMBL/GenBank/DDBJ whole genome shotgun (WGS) entry which is preliminary data.</text>
</comment>
<reference evidence="4 5" key="1">
    <citation type="submission" date="2024-02" db="EMBL/GenBank/DDBJ databases">
        <title>Marinospirillum sp. MEB 164 isolated from Lonar lake sediment.</title>
        <authorList>
            <person name="Joshi A."/>
            <person name="Thite S."/>
        </authorList>
    </citation>
    <scope>NUCLEOTIDE SEQUENCE [LARGE SCALE GENOMIC DNA]</scope>
    <source>
        <strain evidence="4 5">MEB164</strain>
    </source>
</reference>
<evidence type="ECO:0000256" key="2">
    <source>
        <dbReference type="PROSITE-ProRule" id="PRU00703"/>
    </source>
</evidence>
<evidence type="ECO:0000256" key="1">
    <source>
        <dbReference type="ARBA" id="ARBA00023122"/>
    </source>
</evidence>
<sequence length="231" mass="25797">MVFAVYEQGMRIHTPKEQLLKRPGIRQTQAITASRRLVEDQDDAEHRQNLSDQQVSFQQQLQSFEKQGQAEPARAAVAAYKKMEPHPESTIRRITAQQIMRAPVITYPATGGLLDALALLRKEEIHYLVIVDQQQGLVGVLQDRDLLLEISGLGEIDLREQDLENLSAETLIRAPLVTASPETDIGDIARVMLAQKVRAMPITDAQGELVGLVTRSDLMLALANQTLEIWS</sequence>
<dbReference type="PANTHER" id="PTHR43080:SF2">
    <property type="entry name" value="CBS DOMAIN-CONTAINING PROTEIN"/>
    <property type="match status" value="1"/>
</dbReference>
<evidence type="ECO:0000259" key="3">
    <source>
        <dbReference type="PROSITE" id="PS51371"/>
    </source>
</evidence>
<organism evidence="4 5">
    <name type="scientific">Marinospirillum alkalitolerans</name>
    <dbReference type="NCBI Taxonomy" id="3123374"/>
    <lineage>
        <taxon>Bacteria</taxon>
        <taxon>Pseudomonadati</taxon>
        <taxon>Pseudomonadota</taxon>
        <taxon>Gammaproteobacteria</taxon>
        <taxon>Oceanospirillales</taxon>
        <taxon>Oceanospirillaceae</taxon>
        <taxon>Marinospirillum</taxon>
    </lineage>
</organism>
<feature type="domain" description="CBS" evidence="3">
    <location>
        <begin position="171"/>
        <end position="229"/>
    </location>
</feature>